<dbReference type="EMBL" id="BAAAHQ010000011">
    <property type="protein sequence ID" value="GAA0925716.1"/>
    <property type="molecule type" value="Genomic_DNA"/>
</dbReference>
<protein>
    <submittedName>
        <fullName evidence="7">Transcriptional regulator AfsR</fullName>
    </submittedName>
</protein>
<dbReference type="InterPro" id="IPR005158">
    <property type="entry name" value="BTAD"/>
</dbReference>
<evidence type="ECO:0000313" key="8">
    <source>
        <dbReference type="Proteomes" id="UP001501578"/>
    </source>
</evidence>
<organism evidence="7 8">
    <name type="scientific">Nonomuraea longicatena</name>
    <dbReference type="NCBI Taxonomy" id="83682"/>
    <lineage>
        <taxon>Bacteria</taxon>
        <taxon>Bacillati</taxon>
        <taxon>Actinomycetota</taxon>
        <taxon>Actinomycetes</taxon>
        <taxon>Streptosporangiales</taxon>
        <taxon>Streptosporangiaceae</taxon>
        <taxon>Nonomuraea</taxon>
    </lineage>
</organism>
<dbReference type="Gene3D" id="1.10.10.10">
    <property type="entry name" value="Winged helix-like DNA-binding domain superfamily/Winged helix DNA-binding domain"/>
    <property type="match status" value="1"/>
</dbReference>
<sequence>MSLRVAVLGPVRAWTGSSEADLGSPQQRLVLAALALAQGRTLSRAQLADVLWGAAEPPRSAVGVIRTHVSRLRAVLGHASVVSAGDGYALGPAATDVADFDAHAADGRLREALDLWQGEALAGLPGEYAAGRRVWLAERRTTVLESLLEDEVGRGRHAECLAELTALRAEHPLRERLTGLLMRALHAAGRRSEAAGVYADTRRLLDERLGVEPSRALSETYREIVAADPVRAPEARRPVPAQLPAAITDFTGRAALVEELTRALRPGAALAISALSGLGGIGKTALAVHVAHRVRADFPDGQLFTDLRGAGPDPADPAEVLAAFVRALGVEEVPDGPAERSALFRSLLAERRVLLLLDNAADAAQLGPLLPGAASCAVLTTSRVRPTGLAGARQFALDVLDPGEALDLLTAIVGRDRVEAEREAAQRLVTACGRLPLAVRIAAARLAARPSWTVSLLVERLADERRRLAELRVGDLALESVFALSYDQISPAQARAFRLLALPDGPDLSAPAATCLIGPEAEERCEELVDLGLAESPAPGRYRMHDLLRVFGRARLGEREQAEALARLLDFHLATLRNVHRAIRDGESAQELAEITATGHPMADDTAGRAWLAQEAPGLASVLAQAAAAHDAHAESGARADVPADVLGEVAASGARVEVLAEVASLLSSQMDGVVQASLAIPAVRGVAAVAGRRDDPAACVALAALGHLLRDNGEMDEAASHLRAALDLARRHDRADVFIDVGNTLGLDAYYARDHDRASELLRESIAVSRREGIASDLATASLNLALVHIETGDVAEAVRLSRDALDLGGDPILRTFALYTLARALGDAPEAAARYAECVALSRENTLGFRTAAALFRLAELHLAADPAQAATLAEQSLAESESLENPHIRGDALAILGQALVALGQPGRGRACLEEAAAVFTDLGVLPKADDVRTVLADLG</sequence>
<dbReference type="SMART" id="SM00862">
    <property type="entry name" value="Trans_reg_C"/>
    <property type="match status" value="1"/>
</dbReference>
<accession>A0ABN1PBJ9</accession>
<dbReference type="InterPro" id="IPR011990">
    <property type="entry name" value="TPR-like_helical_dom_sf"/>
</dbReference>
<dbReference type="InterPro" id="IPR051677">
    <property type="entry name" value="AfsR-DnrI-RedD_regulator"/>
</dbReference>
<dbReference type="Gene3D" id="1.25.40.10">
    <property type="entry name" value="Tetratricopeptide repeat domain"/>
    <property type="match status" value="3"/>
</dbReference>
<keyword evidence="2" id="KW-0805">Transcription regulation</keyword>
<comment type="similarity">
    <text evidence="1">Belongs to the AfsR/DnrI/RedD regulatory family.</text>
</comment>
<dbReference type="CDD" id="cd15831">
    <property type="entry name" value="BTAD"/>
    <property type="match status" value="1"/>
</dbReference>
<dbReference type="InterPro" id="IPR027417">
    <property type="entry name" value="P-loop_NTPase"/>
</dbReference>
<dbReference type="PANTHER" id="PTHR35807:SF1">
    <property type="entry name" value="TRANSCRIPTIONAL REGULATOR REDD"/>
    <property type="match status" value="1"/>
</dbReference>
<evidence type="ECO:0000256" key="3">
    <source>
        <dbReference type="ARBA" id="ARBA00023125"/>
    </source>
</evidence>
<evidence type="ECO:0000259" key="6">
    <source>
        <dbReference type="PROSITE" id="PS51755"/>
    </source>
</evidence>
<evidence type="ECO:0000256" key="5">
    <source>
        <dbReference type="PROSITE-ProRule" id="PRU01091"/>
    </source>
</evidence>
<dbReference type="InterPro" id="IPR019734">
    <property type="entry name" value="TPR_rpt"/>
</dbReference>
<dbReference type="Pfam" id="PF03704">
    <property type="entry name" value="BTAD"/>
    <property type="match status" value="1"/>
</dbReference>
<dbReference type="SMART" id="SM00028">
    <property type="entry name" value="TPR"/>
    <property type="match status" value="3"/>
</dbReference>
<dbReference type="SUPFAM" id="SSF52540">
    <property type="entry name" value="P-loop containing nucleoside triphosphate hydrolases"/>
    <property type="match status" value="1"/>
</dbReference>
<dbReference type="Pfam" id="PF00486">
    <property type="entry name" value="Trans_reg_C"/>
    <property type="match status" value="1"/>
</dbReference>
<dbReference type="InterPro" id="IPR016032">
    <property type="entry name" value="Sig_transdc_resp-reg_C-effctor"/>
</dbReference>
<dbReference type="Pfam" id="PF13181">
    <property type="entry name" value="TPR_8"/>
    <property type="match status" value="1"/>
</dbReference>
<dbReference type="PRINTS" id="PR00364">
    <property type="entry name" value="DISEASERSIST"/>
</dbReference>
<dbReference type="InterPro" id="IPR002182">
    <property type="entry name" value="NB-ARC"/>
</dbReference>
<dbReference type="RefSeq" id="WP_343950196.1">
    <property type="nucleotide sequence ID" value="NZ_BAAAHQ010000011.1"/>
</dbReference>
<dbReference type="InterPro" id="IPR036388">
    <property type="entry name" value="WH-like_DNA-bd_sf"/>
</dbReference>
<keyword evidence="8" id="KW-1185">Reference proteome</keyword>
<dbReference type="SUPFAM" id="SSF48452">
    <property type="entry name" value="TPR-like"/>
    <property type="match status" value="3"/>
</dbReference>
<feature type="domain" description="OmpR/PhoB-type" evidence="6">
    <location>
        <begin position="1"/>
        <end position="92"/>
    </location>
</feature>
<evidence type="ECO:0000256" key="2">
    <source>
        <dbReference type="ARBA" id="ARBA00023015"/>
    </source>
</evidence>
<dbReference type="PANTHER" id="PTHR35807">
    <property type="entry name" value="TRANSCRIPTIONAL REGULATOR REDD-RELATED"/>
    <property type="match status" value="1"/>
</dbReference>
<name>A0ABN1PBJ9_9ACTN</name>
<dbReference type="SMART" id="SM01043">
    <property type="entry name" value="BTAD"/>
    <property type="match status" value="1"/>
</dbReference>
<dbReference type="Pfam" id="PF00931">
    <property type="entry name" value="NB-ARC"/>
    <property type="match status" value="1"/>
</dbReference>
<keyword evidence="3 5" id="KW-0238">DNA-binding</keyword>
<evidence type="ECO:0000256" key="1">
    <source>
        <dbReference type="ARBA" id="ARBA00005820"/>
    </source>
</evidence>
<evidence type="ECO:0000313" key="7">
    <source>
        <dbReference type="EMBL" id="GAA0925716.1"/>
    </source>
</evidence>
<proteinExistence type="inferred from homology"/>
<dbReference type="Proteomes" id="UP001501578">
    <property type="component" value="Unassembled WGS sequence"/>
</dbReference>
<dbReference type="SUPFAM" id="SSF46894">
    <property type="entry name" value="C-terminal effector domain of the bipartite response regulators"/>
    <property type="match status" value="1"/>
</dbReference>
<comment type="caution">
    <text evidence="7">The sequence shown here is derived from an EMBL/GenBank/DDBJ whole genome shotgun (WGS) entry which is preliminary data.</text>
</comment>
<keyword evidence="4" id="KW-0804">Transcription</keyword>
<gene>
    <name evidence="7" type="primary">afsR_3</name>
    <name evidence="7" type="ORF">GCM10009560_27330</name>
</gene>
<dbReference type="PROSITE" id="PS51755">
    <property type="entry name" value="OMPR_PHOB"/>
    <property type="match status" value="1"/>
</dbReference>
<dbReference type="InterPro" id="IPR001867">
    <property type="entry name" value="OmpR/PhoB-type_DNA-bd"/>
</dbReference>
<feature type="DNA-binding region" description="OmpR/PhoB-type" evidence="5">
    <location>
        <begin position="1"/>
        <end position="92"/>
    </location>
</feature>
<evidence type="ECO:0000256" key="4">
    <source>
        <dbReference type="ARBA" id="ARBA00023163"/>
    </source>
</evidence>
<reference evidence="7 8" key="1">
    <citation type="journal article" date="2019" name="Int. J. Syst. Evol. Microbiol.">
        <title>The Global Catalogue of Microorganisms (GCM) 10K type strain sequencing project: providing services to taxonomists for standard genome sequencing and annotation.</title>
        <authorList>
            <consortium name="The Broad Institute Genomics Platform"/>
            <consortium name="The Broad Institute Genome Sequencing Center for Infectious Disease"/>
            <person name="Wu L."/>
            <person name="Ma J."/>
        </authorList>
    </citation>
    <scope>NUCLEOTIDE SEQUENCE [LARGE SCALE GENOMIC DNA]</scope>
    <source>
        <strain evidence="7 8">JCM 11136</strain>
    </source>
</reference>